<dbReference type="AlphaFoldDB" id="A0A6J4RRY1"/>
<dbReference type="EMBL" id="CADCVU010000010">
    <property type="protein sequence ID" value="CAA9480117.1"/>
    <property type="molecule type" value="Genomic_DNA"/>
</dbReference>
<sequence length="240" mass="25626">MVDSELAPLRFQARLRCARVAVNLLRVPRVGLQEHEFAHVVHERSGADDVAIGVNLACDAVSGPLDSDRMNAEVLGRRTPNGGALEEIEHVDSLGERLDGHGAEYLDCVPKACHLSFMQAWPLVSQAQDGDRERGVGLDRATMPPIDGCGSPARRSRRSRDSVKAGNTSSASSARVSSCPWPSPRGRLEATLVGSFPLPVAASICRCLSSRRCPQLGLLRIAVSLYDICPGRSAAPAGGR</sequence>
<accession>A0A6J4RRY1</accession>
<organism evidence="2">
    <name type="scientific">uncultured Solirubrobacterales bacterium</name>
    <dbReference type="NCBI Taxonomy" id="768556"/>
    <lineage>
        <taxon>Bacteria</taxon>
        <taxon>Bacillati</taxon>
        <taxon>Actinomycetota</taxon>
        <taxon>Thermoleophilia</taxon>
        <taxon>Solirubrobacterales</taxon>
        <taxon>environmental samples</taxon>
    </lineage>
</organism>
<feature type="region of interest" description="Disordered" evidence="1">
    <location>
        <begin position="128"/>
        <end position="182"/>
    </location>
</feature>
<protein>
    <submittedName>
        <fullName evidence="2">Uncharacterized protein</fullName>
    </submittedName>
</protein>
<reference evidence="2" key="1">
    <citation type="submission" date="2020-02" db="EMBL/GenBank/DDBJ databases">
        <authorList>
            <person name="Meier V. D."/>
        </authorList>
    </citation>
    <scope>NUCLEOTIDE SEQUENCE</scope>
    <source>
        <strain evidence="2">AVDCRST_MAG45</strain>
    </source>
</reference>
<feature type="compositionally biased region" description="Low complexity" evidence="1">
    <location>
        <begin position="169"/>
        <end position="178"/>
    </location>
</feature>
<proteinExistence type="predicted"/>
<evidence type="ECO:0000313" key="2">
    <source>
        <dbReference type="EMBL" id="CAA9480117.1"/>
    </source>
</evidence>
<gene>
    <name evidence="2" type="ORF">AVDCRST_MAG45-108</name>
</gene>
<name>A0A6J4RRY1_9ACTN</name>
<evidence type="ECO:0000256" key="1">
    <source>
        <dbReference type="SAM" id="MobiDB-lite"/>
    </source>
</evidence>